<dbReference type="EMBL" id="BT122726">
    <property type="protein sequence ID" value="ADE76087.1"/>
    <property type="molecule type" value="mRNA"/>
</dbReference>
<sequence length="51" mass="5942">MVMINGCFFYSLLVSRGLFFIASAFFGCRSLSLRSSYPHRIFCFDEKCILF</sequence>
<keyword evidence="1" id="KW-1133">Transmembrane helix</keyword>
<feature type="transmembrane region" description="Helical" evidence="1">
    <location>
        <begin position="7"/>
        <end position="26"/>
    </location>
</feature>
<name>D5A968_PICSI</name>
<protein>
    <submittedName>
        <fullName evidence="2">Uncharacterized protein</fullName>
    </submittedName>
</protein>
<proteinExistence type="evidence at transcript level"/>
<keyword evidence="1" id="KW-0812">Transmembrane</keyword>
<keyword evidence="1" id="KW-0472">Membrane</keyword>
<evidence type="ECO:0000256" key="1">
    <source>
        <dbReference type="SAM" id="Phobius"/>
    </source>
</evidence>
<reference evidence="2" key="1">
    <citation type="submission" date="2010-04" db="EMBL/GenBank/DDBJ databases">
        <authorList>
            <person name="Reid K.E."/>
            <person name="Liao N."/>
            <person name="Chan S."/>
            <person name="Docking R."/>
            <person name="Taylor G."/>
            <person name="Moore R."/>
            <person name="Mayo M."/>
            <person name="Munro S."/>
            <person name="King J."/>
            <person name="Yanchuk A."/>
            <person name="Holt R."/>
            <person name="Jones S."/>
            <person name="Marra M."/>
            <person name="Ritland C.E."/>
            <person name="Ritland K."/>
            <person name="Bohlmann J."/>
        </authorList>
    </citation>
    <scope>NUCLEOTIDE SEQUENCE</scope>
    <source>
        <tissue evidence="2">Buds collected with no treatment. Collection October 2007</tissue>
    </source>
</reference>
<evidence type="ECO:0000313" key="2">
    <source>
        <dbReference type="EMBL" id="ADE76087.1"/>
    </source>
</evidence>
<organism evidence="2">
    <name type="scientific">Picea sitchensis</name>
    <name type="common">Sitka spruce</name>
    <name type="synonym">Pinus sitchensis</name>
    <dbReference type="NCBI Taxonomy" id="3332"/>
    <lineage>
        <taxon>Eukaryota</taxon>
        <taxon>Viridiplantae</taxon>
        <taxon>Streptophyta</taxon>
        <taxon>Embryophyta</taxon>
        <taxon>Tracheophyta</taxon>
        <taxon>Spermatophyta</taxon>
        <taxon>Pinopsida</taxon>
        <taxon>Pinidae</taxon>
        <taxon>Conifers I</taxon>
        <taxon>Pinales</taxon>
        <taxon>Pinaceae</taxon>
        <taxon>Picea</taxon>
    </lineage>
</organism>
<dbReference type="AlphaFoldDB" id="D5A968"/>
<accession>D5A968</accession>